<evidence type="ECO:0000313" key="3">
    <source>
        <dbReference type="Proteomes" id="UP000292919"/>
    </source>
</evidence>
<dbReference type="EMBL" id="SIXC01000016">
    <property type="protein sequence ID" value="TBH78402.1"/>
    <property type="molecule type" value="Genomic_DNA"/>
</dbReference>
<dbReference type="InterPro" id="IPR000160">
    <property type="entry name" value="GGDEF_dom"/>
</dbReference>
<protein>
    <submittedName>
        <fullName evidence="2">GGDEF domain-containing protein</fullName>
    </submittedName>
</protein>
<dbReference type="Proteomes" id="UP000292919">
    <property type="component" value="Unassembled WGS sequence"/>
</dbReference>
<proteinExistence type="predicted"/>
<accession>A0A6H3F2X6</accession>
<organism evidence="2 3">
    <name type="scientific">Desulfovibrio legallii</name>
    <dbReference type="NCBI Taxonomy" id="571438"/>
    <lineage>
        <taxon>Bacteria</taxon>
        <taxon>Pseudomonadati</taxon>
        <taxon>Thermodesulfobacteriota</taxon>
        <taxon>Desulfovibrionia</taxon>
        <taxon>Desulfovibrionales</taxon>
        <taxon>Desulfovibrionaceae</taxon>
        <taxon>Desulfovibrio</taxon>
    </lineage>
</organism>
<feature type="domain" description="GGDEF" evidence="1">
    <location>
        <begin position="146"/>
        <end position="249"/>
    </location>
</feature>
<dbReference type="Gene3D" id="3.30.70.270">
    <property type="match status" value="1"/>
</dbReference>
<dbReference type="InterPro" id="IPR029787">
    <property type="entry name" value="Nucleotide_cyclase"/>
</dbReference>
<dbReference type="InterPro" id="IPR043128">
    <property type="entry name" value="Rev_trsase/Diguanyl_cyclase"/>
</dbReference>
<evidence type="ECO:0000313" key="2">
    <source>
        <dbReference type="EMBL" id="TBH78402.1"/>
    </source>
</evidence>
<keyword evidence="3" id="KW-1185">Reference proteome</keyword>
<sequence>MWRLFLTARSTVFSTTTCCTDMSKNADPPLLPSADPSAPHMANTDQRAALTAALLREVDPDLWQEFCRRHPESIRPLLSAPLAETAAALPPITEQPEGPLALMLTAEHFAHQISREILLLARTGGELSLLCAAVCGSDAASDGSLIGATLAEALAESLRACQESCDSLGCTGPGRFALLLPGVGRLRARLLAEQVRQHFARRAATLLRRAEDGPPRHCAVGVTYAAQGRRLSARTLIQQADAALHAAQTSPEGITLADDPLERDSLVQAHEKRFLFFGS</sequence>
<comment type="caution">
    <text evidence="2">The sequence shown here is derived from an EMBL/GenBank/DDBJ whole genome shotgun (WGS) entry which is preliminary data.</text>
</comment>
<evidence type="ECO:0000259" key="1">
    <source>
        <dbReference type="Pfam" id="PF00990"/>
    </source>
</evidence>
<dbReference type="AlphaFoldDB" id="A0A6H3F2X6"/>
<dbReference type="Pfam" id="PF00990">
    <property type="entry name" value="GGDEF"/>
    <property type="match status" value="1"/>
</dbReference>
<reference evidence="2 3" key="1">
    <citation type="submission" date="2018-12" db="EMBL/GenBank/DDBJ databases">
        <title>First genome draft of Desulfovibrio legallis sp. nov.</title>
        <authorList>
            <person name="Ben Dhia O."/>
            <person name="Najjari A."/>
            <person name="Ferjani R."/>
            <person name="Fhoula I."/>
            <person name="Fardeau M.-L."/>
            <person name="Boudabbous A."/>
            <person name="Ouzari H.I."/>
        </authorList>
    </citation>
    <scope>NUCLEOTIDE SEQUENCE [LARGE SCALE GENOMIC DNA]</scope>
    <source>
        <strain evidence="2 3">H1T</strain>
    </source>
</reference>
<gene>
    <name evidence="2" type="ORF">EB812_10825</name>
</gene>
<dbReference type="SUPFAM" id="SSF55073">
    <property type="entry name" value="Nucleotide cyclase"/>
    <property type="match status" value="1"/>
</dbReference>
<name>A0A6H3F2X6_9BACT</name>